<name>A0A6C0HC42_9ZZZZ</name>
<organism evidence="1">
    <name type="scientific">viral metagenome</name>
    <dbReference type="NCBI Taxonomy" id="1070528"/>
    <lineage>
        <taxon>unclassified sequences</taxon>
        <taxon>metagenomes</taxon>
        <taxon>organismal metagenomes</taxon>
    </lineage>
</organism>
<proteinExistence type="predicted"/>
<evidence type="ECO:0008006" key="2">
    <source>
        <dbReference type="Google" id="ProtNLM"/>
    </source>
</evidence>
<protein>
    <recommendedName>
        <fullName evidence="2">Methyltransferase</fullName>
    </recommendedName>
</protein>
<dbReference type="AlphaFoldDB" id="A0A6C0HC42"/>
<dbReference type="SUPFAM" id="SSF53335">
    <property type="entry name" value="S-adenosyl-L-methionine-dependent methyltransferases"/>
    <property type="match status" value="1"/>
</dbReference>
<sequence>MEQKIIKHVEASLYAAEYNFSKLPKELINMGGPSGIKTRHFLNNLLQMNMAKYLEIGVGSGSLTCSAMYNNTAKVFCVDNWTGSSREEFMENYKKFKGNNYTKLIEQSYRDIDTNKISKFNILLYDATLDYNDIYGTLPHFINSMEDVFVYIVDDINWRYIQSAAKKSIEDLKLTILYEKEIFLTNDETHTPMDVARETWWNGLYIVVLKKTPVEPENIKFTIEESK</sequence>
<dbReference type="EMBL" id="MN739929">
    <property type="protein sequence ID" value="QHT78158.1"/>
    <property type="molecule type" value="Genomic_DNA"/>
</dbReference>
<evidence type="ECO:0000313" key="1">
    <source>
        <dbReference type="EMBL" id="QHT78158.1"/>
    </source>
</evidence>
<dbReference type="InterPro" id="IPR029063">
    <property type="entry name" value="SAM-dependent_MTases_sf"/>
</dbReference>
<accession>A0A6C0HC42</accession>
<dbReference type="Gene3D" id="3.40.50.150">
    <property type="entry name" value="Vaccinia Virus protein VP39"/>
    <property type="match status" value="1"/>
</dbReference>
<reference evidence="1" key="1">
    <citation type="journal article" date="2020" name="Nature">
        <title>Giant virus diversity and host interactions through global metagenomics.</title>
        <authorList>
            <person name="Schulz F."/>
            <person name="Roux S."/>
            <person name="Paez-Espino D."/>
            <person name="Jungbluth S."/>
            <person name="Walsh D.A."/>
            <person name="Denef V.J."/>
            <person name="McMahon K.D."/>
            <person name="Konstantinidis K.T."/>
            <person name="Eloe-Fadrosh E.A."/>
            <person name="Kyrpides N.C."/>
            <person name="Woyke T."/>
        </authorList>
    </citation>
    <scope>NUCLEOTIDE SEQUENCE</scope>
    <source>
        <strain evidence="1">GVMAG-M-3300023179-91</strain>
    </source>
</reference>